<protein>
    <recommendedName>
        <fullName evidence="6">EGF-like domain-containing protein</fullName>
    </recommendedName>
</protein>
<name>A0A8J4CZP0_9CHLO</name>
<feature type="chain" id="PRO_5035415718" description="EGF-like domain-containing protein" evidence="5">
    <location>
        <begin position="21"/>
        <end position="828"/>
    </location>
</feature>
<dbReference type="EMBL" id="BNCQ01000089">
    <property type="protein sequence ID" value="GIM17036.1"/>
    <property type="molecule type" value="Genomic_DNA"/>
</dbReference>
<dbReference type="Pfam" id="PF03016">
    <property type="entry name" value="Exostosin_GT47"/>
    <property type="match status" value="1"/>
</dbReference>
<dbReference type="Gene3D" id="2.10.25.10">
    <property type="entry name" value="Laminin"/>
    <property type="match status" value="1"/>
</dbReference>
<keyword evidence="5" id="KW-0732">Signal</keyword>
<dbReference type="PANTHER" id="PTHR11062">
    <property type="entry name" value="EXOSTOSIN HEPARAN SULFATE GLYCOSYLTRANSFERASE -RELATED"/>
    <property type="match status" value="1"/>
</dbReference>
<reference evidence="7" key="1">
    <citation type="journal article" date="2021" name="Proc. Natl. Acad. Sci. U.S.A.">
        <title>Three genomes in the algal genus Volvox reveal the fate of a haploid sex-determining region after a transition to homothallism.</title>
        <authorList>
            <person name="Yamamoto K."/>
            <person name="Hamaji T."/>
            <person name="Kawai-Toyooka H."/>
            <person name="Matsuzaki R."/>
            <person name="Takahashi F."/>
            <person name="Nishimura Y."/>
            <person name="Kawachi M."/>
            <person name="Noguchi H."/>
            <person name="Minakuchi Y."/>
            <person name="Umen J.G."/>
            <person name="Toyoda A."/>
            <person name="Nozaki H."/>
        </authorList>
    </citation>
    <scope>NUCLEOTIDE SEQUENCE</scope>
    <source>
        <strain evidence="8">NIES-3785</strain>
        <strain evidence="7">NIES-3786</strain>
    </source>
</reference>
<dbReference type="GO" id="GO:0000139">
    <property type="term" value="C:Golgi membrane"/>
    <property type="evidence" value="ECO:0007669"/>
    <property type="project" value="UniProtKB-SubCell"/>
</dbReference>
<evidence type="ECO:0000313" key="8">
    <source>
        <dbReference type="EMBL" id="GIM17036.1"/>
    </source>
</evidence>
<feature type="disulfide bond" evidence="4">
    <location>
        <begin position="126"/>
        <end position="136"/>
    </location>
</feature>
<evidence type="ECO:0000256" key="2">
    <source>
        <dbReference type="ARBA" id="ARBA00010271"/>
    </source>
</evidence>
<dbReference type="Proteomes" id="UP000747110">
    <property type="component" value="Unassembled WGS sequence"/>
</dbReference>
<dbReference type="InterPro" id="IPR000742">
    <property type="entry name" value="EGF"/>
</dbReference>
<feature type="domain" description="EGF-like" evidence="6">
    <location>
        <begin position="122"/>
        <end position="155"/>
    </location>
</feature>
<dbReference type="InterPro" id="IPR004263">
    <property type="entry name" value="Exostosin"/>
</dbReference>
<evidence type="ECO:0000256" key="3">
    <source>
        <dbReference type="ARBA" id="ARBA00023034"/>
    </source>
</evidence>
<proteinExistence type="inferred from homology"/>
<feature type="disulfide bond" evidence="4">
    <location>
        <begin position="145"/>
        <end position="154"/>
    </location>
</feature>
<evidence type="ECO:0000256" key="5">
    <source>
        <dbReference type="SAM" id="SignalP"/>
    </source>
</evidence>
<comment type="caution">
    <text evidence="4">Lacks conserved residue(s) required for the propagation of feature annotation.</text>
</comment>
<evidence type="ECO:0000313" key="9">
    <source>
        <dbReference type="Proteomes" id="UP000747110"/>
    </source>
</evidence>
<dbReference type="PROSITE" id="PS50026">
    <property type="entry name" value="EGF_3"/>
    <property type="match status" value="1"/>
</dbReference>
<keyword evidence="9" id="KW-1185">Reference proteome</keyword>
<dbReference type="Pfam" id="PF23106">
    <property type="entry name" value="EGF_Teneurin"/>
    <property type="match status" value="1"/>
</dbReference>
<dbReference type="FunFam" id="2.10.25.10:FF:000026">
    <property type="entry name" value="Teneurin transmembrane protein 2"/>
    <property type="match status" value="1"/>
</dbReference>
<dbReference type="PROSITE" id="PS00022">
    <property type="entry name" value="EGF_1"/>
    <property type="match status" value="2"/>
</dbReference>
<dbReference type="AlphaFoldDB" id="A0A8J4CZP0"/>
<evidence type="ECO:0000313" key="7">
    <source>
        <dbReference type="EMBL" id="GIL92316.1"/>
    </source>
</evidence>
<feature type="signal peptide" evidence="5">
    <location>
        <begin position="1"/>
        <end position="20"/>
    </location>
</feature>
<dbReference type="OrthoDB" id="523138at2759"/>
<dbReference type="Proteomes" id="UP000722791">
    <property type="component" value="Unassembled WGS sequence"/>
</dbReference>
<dbReference type="GO" id="GO:0016757">
    <property type="term" value="F:glycosyltransferase activity"/>
    <property type="evidence" value="ECO:0007669"/>
    <property type="project" value="InterPro"/>
</dbReference>
<keyword evidence="4" id="KW-0245">EGF-like domain</keyword>
<gene>
    <name evidence="7" type="ORF">Vretifemale_19851</name>
    <name evidence="8" type="ORF">Vretimale_19581</name>
</gene>
<keyword evidence="4" id="KW-1015">Disulfide bond</keyword>
<comment type="similarity">
    <text evidence="2">Belongs to the glycosyltransferase 47 family.</text>
</comment>
<evidence type="ECO:0000259" key="6">
    <source>
        <dbReference type="PROSITE" id="PS50026"/>
    </source>
</evidence>
<comment type="subcellular location">
    <subcellularLocation>
        <location evidence="1">Golgi apparatus membrane</location>
        <topology evidence="1">Single-pass type II membrane protein</topology>
    </subcellularLocation>
</comment>
<organism evidence="7 9">
    <name type="scientific">Volvox reticuliferus</name>
    <dbReference type="NCBI Taxonomy" id="1737510"/>
    <lineage>
        <taxon>Eukaryota</taxon>
        <taxon>Viridiplantae</taxon>
        <taxon>Chlorophyta</taxon>
        <taxon>core chlorophytes</taxon>
        <taxon>Chlorophyceae</taxon>
        <taxon>CS clade</taxon>
        <taxon>Chlamydomonadales</taxon>
        <taxon>Volvocaceae</taxon>
        <taxon>Volvox</taxon>
    </lineage>
</organism>
<sequence>MLPGEWSITLLVLLLPTGWGSKHHQVEHGSSGANYLDLEVALDWLDPETDQALYQGPGAEADPGHSRQLHQLHHQHVITQSSTVSTFLERRAREKRCRGTMGGWCGGYEQQQPVPLRPAPRGNRACPRNCSGVGNCNYDIGKCDCPAGSQGEDCGTVLLRPCTTSFRVGGTEPVGHIDDEGRDLRLTDPGYTESRCTGICDPITARCFCDGKYRRVNPPKGSPPGTPALVRGRPLGNHVCQVSDDGKGNKLEWGQVPWEKIYGPEGWCNSDTPVTTCGCLFDGFSGPLCDEVTETMCPNQCSGHGECDSGFCKCHEGWYGTDCARKVAGQHMEPGLHENAGRPWLADTVRVAPEAAAAALAASSGEVAGAADGAVSQAGLMPARRRPLIYVYDLPPAYNARMLQYRNDKGLCTWRSYNSGNSTEVFAWTYGLEVLFHEMLLQSDHRTFDPEAADYFYVPMYSSCFIFPLHCYADGPWWHVPSGPRVMHVTNMMIEIRDWIRNHFPYWDRRGGRDHIWLMTHDEGACYAPTEIFRSSIFLTHWGRTDLHHESNTAFTPDNYTQEYAHPEQPKGWMHLIQGHPCYMPGKDLVIPALKLPHHFRQSPLMFYPPRERNILLYLRGDVGKHRLPNYSRGIRQRLYKLWKEQDWLTNYNVLIGDGGDIPGDYSEHLASSKFCLVVPGDGWSPRLEDAVLHGCVPVVVMDGVRAVWEDQLEFERFSIRVGEQELDGLPQQLAVVPQRVLEDMQRRLRKVWHRYVYVSHPILAKEMNNVLRQNVRLWHYQMQDKKQDPALVQRITAQLEQRAVFPAQDDAFHTVLQWLYWRIPDTR</sequence>
<dbReference type="EMBL" id="BNCP01000076">
    <property type="protein sequence ID" value="GIL92316.1"/>
    <property type="molecule type" value="Genomic_DNA"/>
</dbReference>
<dbReference type="PANTHER" id="PTHR11062:SF268">
    <property type="entry name" value="FAMILY PROTEIN, PUTATIVE, EXPRESSED-RELATED"/>
    <property type="match status" value="1"/>
</dbReference>
<keyword evidence="3" id="KW-0333">Golgi apparatus</keyword>
<comment type="caution">
    <text evidence="7">The sequence shown here is derived from an EMBL/GenBank/DDBJ whole genome shotgun (WGS) entry which is preliminary data.</text>
</comment>
<dbReference type="InterPro" id="IPR040911">
    <property type="entry name" value="Exostosin_GT47"/>
</dbReference>
<accession>A0A8J4CZP0</accession>
<dbReference type="PROSITE" id="PS01186">
    <property type="entry name" value="EGF_2"/>
    <property type="match status" value="1"/>
</dbReference>
<evidence type="ECO:0000256" key="1">
    <source>
        <dbReference type="ARBA" id="ARBA00004323"/>
    </source>
</evidence>
<evidence type="ECO:0000256" key="4">
    <source>
        <dbReference type="PROSITE-ProRule" id="PRU00076"/>
    </source>
</evidence>